<evidence type="ECO:0000313" key="3">
    <source>
        <dbReference type="Proteomes" id="UP001141992"/>
    </source>
</evidence>
<feature type="transmembrane region" description="Helical" evidence="1">
    <location>
        <begin position="46"/>
        <end position="67"/>
    </location>
</feature>
<proteinExistence type="predicted"/>
<dbReference type="EMBL" id="JAPZVI010000009">
    <property type="protein sequence ID" value="MCZ8402618.1"/>
    <property type="molecule type" value="Genomic_DNA"/>
</dbReference>
<feature type="transmembrane region" description="Helical" evidence="1">
    <location>
        <begin position="79"/>
        <end position="100"/>
    </location>
</feature>
<comment type="caution">
    <text evidence="2">The sequence shown here is derived from an EMBL/GenBank/DDBJ whole genome shotgun (WGS) entry which is preliminary data.</text>
</comment>
<name>A0A0D6GG62_ALCXX</name>
<keyword evidence="1" id="KW-0812">Transmembrane</keyword>
<dbReference type="KEGG" id="axx:ERS451415_01303"/>
<gene>
    <name evidence="2" type="ORF">O9570_14285</name>
</gene>
<dbReference type="RefSeq" id="WP_006389140.1">
    <property type="nucleotide sequence ID" value="NZ_CP014028.1"/>
</dbReference>
<evidence type="ECO:0000313" key="2">
    <source>
        <dbReference type="EMBL" id="MCZ8402618.1"/>
    </source>
</evidence>
<evidence type="ECO:0000256" key="1">
    <source>
        <dbReference type="SAM" id="Phobius"/>
    </source>
</evidence>
<feature type="transmembrane region" description="Helical" evidence="1">
    <location>
        <begin position="7"/>
        <end position="26"/>
    </location>
</feature>
<keyword evidence="1" id="KW-0472">Membrane</keyword>
<accession>A0A0D6GG62</accession>
<keyword evidence="1" id="KW-1133">Transmembrane helix</keyword>
<dbReference type="AlphaFoldDB" id="A0A0D6GG62"/>
<organism evidence="2 3">
    <name type="scientific">Alcaligenes xylosoxydans xylosoxydans</name>
    <name type="common">Achromobacter xylosoxidans</name>
    <dbReference type="NCBI Taxonomy" id="85698"/>
    <lineage>
        <taxon>Bacteria</taxon>
        <taxon>Pseudomonadati</taxon>
        <taxon>Pseudomonadota</taxon>
        <taxon>Betaproteobacteria</taxon>
        <taxon>Burkholderiales</taxon>
        <taxon>Alcaligenaceae</taxon>
        <taxon>Achromobacter</taxon>
    </lineage>
</organism>
<sequence length="101" mass="10821">MLKDRRFQIWLAVFALVAMPLVALLWPRSPQYPSIGGGGYDLSGFVYTLALLGFSGVWSLIALLVAFGRNEATAARRAYALAGIGAATFVTAAIAFGHHLH</sequence>
<reference evidence="2" key="1">
    <citation type="submission" date="2022-12" db="EMBL/GenBank/DDBJ databases">
        <authorList>
            <person name="Voronina O.L."/>
            <person name="Kunda M.S."/>
            <person name="Ryzhova N."/>
            <person name="Aksenova E.I."/>
        </authorList>
    </citation>
    <scope>NUCLEOTIDE SEQUENCE</scope>
    <source>
        <strain evidence="2">SCCH136:Ach223948</strain>
    </source>
</reference>
<dbReference type="Proteomes" id="UP001141992">
    <property type="component" value="Unassembled WGS sequence"/>
</dbReference>
<protein>
    <submittedName>
        <fullName evidence="2">Uncharacterized protein</fullName>
    </submittedName>
</protein>